<sequence>MLAALALGGCAQSADASRDLVLATWNLEHLAADDSAGCRPRKPAEYRALRAQAERLEATAIAVQEVENVVALARVFDPARYDLIISRRHEERSRKCRGQSGQMLTAQRTGFAIHRERLAALGLEYERQPDFTALGADGRRHGVWLTLTWAKDHTPLLQLLSIHLKSGCAWGALEDRQPIRRGQCLVLRRQRGILEEWMDTRIARGEAFAVLGDFNRQLDQPNDHFWEDIADGEICRWEPDEDDGRRCMRGTTQAAPGGRLVLANAGQPFPYPYDKKFPYAIDHLVFDATAGAWIRRGSYQALDYPRAALSDHHPIRLRLRLPERP</sequence>
<protein>
    <submittedName>
        <fullName evidence="2">Endonuclease/Exonuclease/phosphatase family protein</fullName>
    </submittedName>
</protein>
<keyword evidence="2" id="KW-0378">Hydrolase</keyword>
<organism evidence="2 3">
    <name type="scientific">Thiorhodovibrio winogradskyi</name>
    <dbReference type="NCBI Taxonomy" id="77007"/>
    <lineage>
        <taxon>Bacteria</taxon>
        <taxon>Pseudomonadati</taxon>
        <taxon>Pseudomonadota</taxon>
        <taxon>Gammaproteobacteria</taxon>
        <taxon>Chromatiales</taxon>
        <taxon>Chromatiaceae</taxon>
        <taxon>Thiorhodovibrio</taxon>
    </lineage>
</organism>
<accession>A0ABZ0SJA4</accession>
<dbReference type="Proteomes" id="UP001432180">
    <property type="component" value="Chromosome"/>
</dbReference>
<dbReference type="EMBL" id="CP121472">
    <property type="protein sequence ID" value="WPL19841.1"/>
    <property type="molecule type" value="Genomic_DNA"/>
</dbReference>
<dbReference type="Pfam" id="PF03372">
    <property type="entry name" value="Exo_endo_phos"/>
    <property type="match status" value="1"/>
</dbReference>
<dbReference type="InterPro" id="IPR005135">
    <property type="entry name" value="Endo/exonuclease/phosphatase"/>
</dbReference>
<keyword evidence="2" id="KW-0255">Endonuclease</keyword>
<reference evidence="2 3" key="1">
    <citation type="journal article" date="2023" name="Microorganisms">
        <title>Thiorhodovibrio frisius and Trv. litoralis spp. nov., Two Novel Members from a Clade of Fastidious Purple Sulfur Bacteria That Exhibit Unique Red-Shifted Light-Harvesting Capabilities.</title>
        <authorList>
            <person name="Methner A."/>
            <person name="Kuzyk S.B."/>
            <person name="Petersen J."/>
            <person name="Bauer S."/>
            <person name="Brinkmann H."/>
            <person name="Sichau K."/>
            <person name="Wanner G."/>
            <person name="Wolf J."/>
            <person name="Neumann-Schaal M."/>
            <person name="Henke P."/>
            <person name="Tank M."/>
            <person name="Sproer C."/>
            <person name="Bunk B."/>
            <person name="Overmann J."/>
        </authorList>
    </citation>
    <scope>NUCLEOTIDE SEQUENCE [LARGE SCALE GENOMIC DNA]</scope>
    <source>
        <strain evidence="2 3">DSM 6702</strain>
    </source>
</reference>
<keyword evidence="3" id="KW-1185">Reference proteome</keyword>
<gene>
    <name evidence="2" type="ORF">Thiowin_04988</name>
</gene>
<evidence type="ECO:0000259" key="1">
    <source>
        <dbReference type="Pfam" id="PF03372"/>
    </source>
</evidence>
<evidence type="ECO:0000313" key="2">
    <source>
        <dbReference type="EMBL" id="WPL19841.1"/>
    </source>
</evidence>
<name>A0ABZ0SJA4_9GAMM</name>
<keyword evidence="2" id="KW-0540">Nuclease</keyword>
<dbReference type="InterPro" id="IPR036691">
    <property type="entry name" value="Endo/exonu/phosph_ase_sf"/>
</dbReference>
<evidence type="ECO:0000313" key="3">
    <source>
        <dbReference type="Proteomes" id="UP001432180"/>
    </source>
</evidence>
<dbReference type="Gene3D" id="3.60.10.10">
    <property type="entry name" value="Endonuclease/exonuclease/phosphatase"/>
    <property type="match status" value="1"/>
</dbReference>
<proteinExistence type="predicted"/>
<dbReference type="GO" id="GO:0004519">
    <property type="term" value="F:endonuclease activity"/>
    <property type="evidence" value="ECO:0007669"/>
    <property type="project" value="UniProtKB-KW"/>
</dbReference>
<dbReference type="SUPFAM" id="SSF56219">
    <property type="entry name" value="DNase I-like"/>
    <property type="match status" value="1"/>
</dbReference>
<feature type="domain" description="Endonuclease/exonuclease/phosphatase" evidence="1">
    <location>
        <begin position="23"/>
        <end position="312"/>
    </location>
</feature>